<feature type="repeat" description="PPR" evidence="3">
    <location>
        <begin position="389"/>
        <end position="423"/>
    </location>
</feature>
<dbReference type="EMBL" id="LFYR01000691">
    <property type="protein sequence ID" value="KMZ71043.1"/>
    <property type="molecule type" value="Genomic_DNA"/>
</dbReference>
<evidence type="ECO:0000313" key="4">
    <source>
        <dbReference type="EMBL" id="KMZ71043.1"/>
    </source>
</evidence>
<dbReference type="InterPro" id="IPR002885">
    <property type="entry name" value="PPR_rpt"/>
</dbReference>
<dbReference type="Pfam" id="PF13041">
    <property type="entry name" value="PPR_2"/>
    <property type="match status" value="5"/>
</dbReference>
<feature type="repeat" description="PPR" evidence="3">
    <location>
        <begin position="175"/>
        <end position="209"/>
    </location>
</feature>
<comment type="caution">
    <text evidence="4">The sequence shown here is derived from an EMBL/GenBank/DDBJ whole genome shotgun (WGS) entry which is preliminary data.</text>
</comment>
<keyword evidence="5" id="KW-1185">Reference proteome</keyword>
<feature type="repeat" description="PPR" evidence="3">
    <location>
        <begin position="67"/>
        <end position="101"/>
    </location>
</feature>
<evidence type="ECO:0000256" key="2">
    <source>
        <dbReference type="ARBA" id="ARBA00022737"/>
    </source>
</evidence>
<comment type="similarity">
    <text evidence="1">Belongs to the PPR family. P subfamily.</text>
</comment>
<evidence type="ECO:0000256" key="1">
    <source>
        <dbReference type="ARBA" id="ARBA00007626"/>
    </source>
</evidence>
<sequence length="474" mass="53898">MIVRRKQWRSHPMDFKSLNSMVRIFGGGVPDLRTDWVIACCFRHNVDLGLAMIGDSMKKKGLELRNNVIFFNSLIDGLCRSDRVDDALKLFERMPKLGSLPNSHTWVALIRGLCCKKDGSHFALQLLHDGIQFSRDRCDVSAACNVVLEDLGKRGSWEPALNLFQVMIEWGVVPDYTTYYFLVKCCCRAGQVDVGLELFNHMVETNYAPNRGMMTALIHALIANNRLAEARHHYDRMIELKLFPTVFTSNTLIRGFCHTGETDSAMELYRSMPKPNLVTYNTLIDHLCKYEGGVGGEKVFEVMSILDEMMGNGHTPNAITYNVLIHEYCRKGMMGSALSMFKSIKFNGIKPTVYTYNILIHGYLKLNLAENAKLVFHYMVDLGFEVPPNAVTYTLFIDFYSKKRLFDEATRYWNLMTINGVQPSSVTYTCLIHGYCSAGFVHEALTLFHGMIYEGGLQPDRAIVSALIKAHRRR</sequence>
<protein>
    <recommendedName>
        <fullName evidence="6">Pentatricopeptide repeat-containing protein</fullName>
    </recommendedName>
</protein>
<dbReference type="PANTHER" id="PTHR46128:SF211">
    <property type="entry name" value="PENTACOTRIPEPTIDE-REPEAT REGION OF PRORP DOMAIN-CONTAINING PROTEIN"/>
    <property type="match status" value="1"/>
</dbReference>
<dbReference type="OrthoDB" id="185373at2759"/>
<proteinExistence type="inferred from homology"/>
<dbReference type="PROSITE" id="PS51375">
    <property type="entry name" value="PPR"/>
    <property type="match status" value="8"/>
</dbReference>
<dbReference type="NCBIfam" id="TIGR00756">
    <property type="entry name" value="PPR"/>
    <property type="match status" value="7"/>
</dbReference>
<dbReference type="Pfam" id="PF01535">
    <property type="entry name" value="PPR"/>
    <property type="match status" value="1"/>
</dbReference>
<feature type="repeat" description="PPR" evidence="3">
    <location>
        <begin position="424"/>
        <end position="459"/>
    </location>
</feature>
<evidence type="ECO:0008006" key="6">
    <source>
        <dbReference type="Google" id="ProtNLM"/>
    </source>
</evidence>
<dbReference type="Proteomes" id="UP000036987">
    <property type="component" value="Unassembled WGS sequence"/>
</dbReference>
<dbReference type="InterPro" id="IPR011990">
    <property type="entry name" value="TPR-like_helical_dom_sf"/>
</dbReference>
<reference evidence="5" key="1">
    <citation type="journal article" date="2016" name="Nature">
        <title>The genome of the seagrass Zostera marina reveals angiosperm adaptation to the sea.</title>
        <authorList>
            <person name="Olsen J.L."/>
            <person name="Rouze P."/>
            <person name="Verhelst B."/>
            <person name="Lin Y.-C."/>
            <person name="Bayer T."/>
            <person name="Collen J."/>
            <person name="Dattolo E."/>
            <person name="De Paoli E."/>
            <person name="Dittami S."/>
            <person name="Maumus F."/>
            <person name="Michel G."/>
            <person name="Kersting A."/>
            <person name="Lauritano C."/>
            <person name="Lohaus R."/>
            <person name="Toepel M."/>
            <person name="Tonon T."/>
            <person name="Vanneste K."/>
            <person name="Amirebrahimi M."/>
            <person name="Brakel J."/>
            <person name="Bostroem C."/>
            <person name="Chovatia M."/>
            <person name="Grimwood J."/>
            <person name="Jenkins J.W."/>
            <person name="Jueterbock A."/>
            <person name="Mraz A."/>
            <person name="Stam W.T."/>
            <person name="Tice H."/>
            <person name="Bornberg-Bauer E."/>
            <person name="Green P.J."/>
            <person name="Pearson G.A."/>
            <person name="Procaccini G."/>
            <person name="Duarte C.M."/>
            <person name="Schmutz J."/>
            <person name="Reusch T.B.H."/>
            <person name="Van de Peer Y."/>
        </authorList>
    </citation>
    <scope>NUCLEOTIDE SEQUENCE [LARGE SCALE GENOMIC DNA]</scope>
    <source>
        <strain evidence="5">cv. Finnish</strain>
    </source>
</reference>
<dbReference type="PANTHER" id="PTHR46128">
    <property type="entry name" value="MITOCHONDRIAL GROUP I INTRON SPLICING FACTOR CCM1"/>
    <property type="match status" value="1"/>
</dbReference>
<dbReference type="AlphaFoldDB" id="A0A0K9PPN9"/>
<evidence type="ECO:0000256" key="3">
    <source>
        <dbReference type="PROSITE-ProRule" id="PRU00708"/>
    </source>
</evidence>
<gene>
    <name evidence="4" type="ORF">ZOSMA_189G00040</name>
</gene>
<feature type="repeat" description="PPR" evidence="3">
    <location>
        <begin position="352"/>
        <end position="386"/>
    </location>
</feature>
<dbReference type="STRING" id="29655.A0A0K9PPN9"/>
<dbReference type="Gene3D" id="1.25.40.10">
    <property type="entry name" value="Tetratricopeptide repeat domain"/>
    <property type="match status" value="4"/>
</dbReference>
<evidence type="ECO:0000313" key="5">
    <source>
        <dbReference type="Proteomes" id="UP000036987"/>
    </source>
</evidence>
<dbReference type="InterPro" id="IPR050872">
    <property type="entry name" value="PPR_P_subfamily"/>
</dbReference>
<feature type="repeat" description="PPR" evidence="3">
    <location>
        <begin position="245"/>
        <end position="279"/>
    </location>
</feature>
<name>A0A0K9PPN9_ZOSMR</name>
<feature type="repeat" description="PPR" evidence="3">
    <location>
        <begin position="140"/>
        <end position="174"/>
    </location>
</feature>
<organism evidence="4 5">
    <name type="scientific">Zostera marina</name>
    <name type="common">Eelgrass</name>
    <dbReference type="NCBI Taxonomy" id="29655"/>
    <lineage>
        <taxon>Eukaryota</taxon>
        <taxon>Viridiplantae</taxon>
        <taxon>Streptophyta</taxon>
        <taxon>Embryophyta</taxon>
        <taxon>Tracheophyta</taxon>
        <taxon>Spermatophyta</taxon>
        <taxon>Magnoliopsida</taxon>
        <taxon>Liliopsida</taxon>
        <taxon>Zosteraceae</taxon>
        <taxon>Zostera</taxon>
    </lineage>
</organism>
<feature type="repeat" description="PPR" evidence="3">
    <location>
        <begin position="317"/>
        <end position="351"/>
    </location>
</feature>
<accession>A0A0K9PPN9</accession>
<keyword evidence="2" id="KW-0677">Repeat</keyword>